<dbReference type="InterPro" id="IPR023203">
    <property type="entry name" value="TTHA0068_sf"/>
</dbReference>
<dbReference type="RefSeq" id="WP_163252406.1">
    <property type="nucleotide sequence ID" value="NZ_JAAIUV010000025.1"/>
</dbReference>
<proteinExistence type="predicted"/>
<dbReference type="SUPFAM" id="SSF140663">
    <property type="entry name" value="TTHA0068-like"/>
    <property type="match status" value="1"/>
</dbReference>
<dbReference type="Proteomes" id="UP000481621">
    <property type="component" value="Unassembled WGS sequence"/>
</dbReference>
<dbReference type="InterPro" id="IPR005500">
    <property type="entry name" value="DUF309"/>
</dbReference>
<name>A0A6B3TSV5_9BACI</name>
<dbReference type="Gene3D" id="1.10.3450.10">
    <property type="entry name" value="TTHA0068-like"/>
    <property type="match status" value="1"/>
</dbReference>
<dbReference type="EMBL" id="JAAIUV010000025">
    <property type="protein sequence ID" value="NEX79913.1"/>
    <property type="molecule type" value="Genomic_DNA"/>
</dbReference>
<organism evidence="1 2">
    <name type="scientific">Neobacillus thermocopriae</name>
    <dbReference type="NCBI Taxonomy" id="1215031"/>
    <lineage>
        <taxon>Bacteria</taxon>
        <taxon>Bacillati</taxon>
        <taxon>Bacillota</taxon>
        <taxon>Bacilli</taxon>
        <taxon>Bacillales</taxon>
        <taxon>Bacillaceae</taxon>
        <taxon>Neobacillus</taxon>
    </lineage>
</organism>
<accession>A0A6B3TSV5</accession>
<dbReference type="PANTHER" id="PTHR34796">
    <property type="entry name" value="EXPRESSED PROTEIN"/>
    <property type="match status" value="1"/>
</dbReference>
<comment type="caution">
    <text evidence="1">The sequence shown here is derived from an EMBL/GenBank/DDBJ whole genome shotgun (WGS) entry which is preliminary data.</text>
</comment>
<dbReference type="AlphaFoldDB" id="A0A6B3TSV5"/>
<gene>
    <name evidence="1" type="ORF">G4Z05_13705</name>
</gene>
<dbReference type="PANTHER" id="PTHR34796:SF1">
    <property type="entry name" value="EXPRESSED PROTEIN"/>
    <property type="match status" value="1"/>
</dbReference>
<sequence length="175" mass="20803">MYPEEYIQFLIHFHGTRDYFECHEILEDYWKKIEPRNKQSIWVGLILLAVSQYHHRRGNFRGAKKTIEKAIHIIQHQGQLVSKLGLNEKALIDIIKKRLQSIEKGRKYTSFDLPIIDPHLMNLCEIACARNGFVWGKESDLNNIHLIHRHQLRDRTNVIKERNRAIKAKRDSENN</sequence>
<dbReference type="Pfam" id="PF03745">
    <property type="entry name" value="DUF309"/>
    <property type="match status" value="1"/>
</dbReference>
<evidence type="ECO:0000313" key="2">
    <source>
        <dbReference type="Proteomes" id="UP000481621"/>
    </source>
</evidence>
<keyword evidence="2" id="KW-1185">Reference proteome</keyword>
<evidence type="ECO:0000313" key="1">
    <source>
        <dbReference type="EMBL" id="NEX79913.1"/>
    </source>
</evidence>
<protein>
    <submittedName>
        <fullName evidence="1">DUF309 domain-containing protein</fullName>
    </submittedName>
</protein>
<reference evidence="1" key="1">
    <citation type="submission" date="2020-02" db="EMBL/GenBank/DDBJ databases">
        <title>Bacillus sedimentmangrovi sp. nov., isolated from sediment of the mangrove ecosystem.</title>
        <authorList>
            <person name="Liu G."/>
        </authorList>
    </citation>
    <scope>NUCLEOTIDE SEQUENCE [LARGE SCALE GENOMIC DNA]</scope>
    <source>
        <strain evidence="1">SgZ-7</strain>
    </source>
</reference>